<dbReference type="PROSITE" id="PS00101">
    <property type="entry name" value="HEXAPEP_TRANSFERASES"/>
    <property type="match status" value="1"/>
</dbReference>
<dbReference type="InterPro" id="IPR011004">
    <property type="entry name" value="Trimer_LpxA-like_sf"/>
</dbReference>
<evidence type="ECO:0000256" key="2">
    <source>
        <dbReference type="ARBA" id="ARBA00022737"/>
    </source>
</evidence>
<dbReference type="Pfam" id="PF00132">
    <property type="entry name" value="Hexapep"/>
    <property type="match status" value="1"/>
</dbReference>
<dbReference type="InterPro" id="IPR018357">
    <property type="entry name" value="Hexapep_transf_CS"/>
</dbReference>
<evidence type="ECO:0000256" key="1">
    <source>
        <dbReference type="ARBA" id="ARBA00022679"/>
    </source>
</evidence>
<dbReference type="RefSeq" id="WP_182958118.1">
    <property type="nucleotide sequence ID" value="NZ_WNXC01000004.1"/>
</dbReference>
<reference evidence="4 5" key="1">
    <citation type="submission" date="2019-11" db="EMBL/GenBank/DDBJ databases">
        <title>Description of Pedobacter sp. LMG 31462T.</title>
        <authorList>
            <person name="Carlier A."/>
            <person name="Qi S."/>
            <person name="Vandamme P."/>
        </authorList>
    </citation>
    <scope>NUCLEOTIDE SEQUENCE [LARGE SCALE GENOMIC DNA]</scope>
    <source>
        <strain evidence="4 5">LMG 31462</strain>
    </source>
</reference>
<keyword evidence="3" id="KW-0012">Acyltransferase</keyword>
<keyword evidence="2" id="KW-0677">Repeat</keyword>
<dbReference type="PANTHER" id="PTHR23416">
    <property type="entry name" value="SIALIC ACID SYNTHASE-RELATED"/>
    <property type="match status" value="1"/>
</dbReference>
<gene>
    <name evidence="4" type="ORF">GM920_13410</name>
</gene>
<protein>
    <submittedName>
        <fullName evidence="4">Acetyltransferase</fullName>
    </submittedName>
</protein>
<keyword evidence="1" id="KW-0808">Transferase</keyword>
<dbReference type="PANTHER" id="PTHR23416:SF78">
    <property type="entry name" value="LIPOPOLYSACCHARIDE BIOSYNTHESIS O-ACETYL TRANSFERASE WBBJ-RELATED"/>
    <property type="match status" value="1"/>
</dbReference>
<evidence type="ECO:0000256" key="3">
    <source>
        <dbReference type="ARBA" id="ARBA00023315"/>
    </source>
</evidence>
<evidence type="ECO:0000313" key="5">
    <source>
        <dbReference type="Proteomes" id="UP000636110"/>
    </source>
</evidence>
<evidence type="ECO:0000313" key="4">
    <source>
        <dbReference type="EMBL" id="MBB2149894.1"/>
    </source>
</evidence>
<accession>A0ABR6EYH4</accession>
<dbReference type="Proteomes" id="UP000636110">
    <property type="component" value="Unassembled WGS sequence"/>
</dbReference>
<proteinExistence type="predicted"/>
<keyword evidence="5" id="KW-1185">Reference proteome</keyword>
<dbReference type="InterPro" id="IPR051159">
    <property type="entry name" value="Hexapeptide_acetyltransf"/>
</dbReference>
<dbReference type="EMBL" id="WNXC01000004">
    <property type="protein sequence ID" value="MBB2149894.1"/>
    <property type="molecule type" value="Genomic_DNA"/>
</dbReference>
<dbReference type="Gene3D" id="2.160.10.10">
    <property type="entry name" value="Hexapeptide repeat proteins"/>
    <property type="match status" value="1"/>
</dbReference>
<dbReference type="CDD" id="cd04647">
    <property type="entry name" value="LbH_MAT_like"/>
    <property type="match status" value="1"/>
</dbReference>
<organism evidence="4 5">
    <name type="scientific">Pedobacter gandavensis</name>
    <dbReference type="NCBI Taxonomy" id="2679963"/>
    <lineage>
        <taxon>Bacteria</taxon>
        <taxon>Pseudomonadati</taxon>
        <taxon>Bacteroidota</taxon>
        <taxon>Sphingobacteriia</taxon>
        <taxon>Sphingobacteriales</taxon>
        <taxon>Sphingobacteriaceae</taxon>
        <taxon>Pedobacter</taxon>
    </lineage>
</organism>
<dbReference type="SUPFAM" id="SSF51161">
    <property type="entry name" value="Trimeric LpxA-like enzymes"/>
    <property type="match status" value="1"/>
</dbReference>
<name>A0ABR6EYH4_9SPHI</name>
<dbReference type="InterPro" id="IPR001451">
    <property type="entry name" value="Hexapep"/>
</dbReference>
<sequence>MYKRYGFLGCIKLIIAYINTKLFFSKSRLIRLPFDVRNKHLISFGEGLTTGIGCRFEAYELQGKTGKLLRFGNNVQVNDYVHITAMNEVVIDDNVLIASKVYISDCSHGSYKGDHNDSSANTIPKDREYHSSKIHIQENVWIGEFVSILPGVTIGKGAIIGTMSVVSKSIPPYCIAVGAPAKVIKRYNFKTERWERV</sequence>
<comment type="caution">
    <text evidence="4">The sequence shown here is derived from an EMBL/GenBank/DDBJ whole genome shotgun (WGS) entry which is preliminary data.</text>
</comment>